<gene>
    <name evidence="1" type="ORF">SAMN05445850_1766</name>
</gene>
<keyword evidence="2" id="KW-1185">Reference proteome</keyword>
<sequence>MQIDRQTYLNANARILFGERMIDESAREWAWLALEKIRQRFPRADHWTTGAPDKNYIDIRIGAKRKGLSKGVPAIYLFVEKRYRHCRQIQNIQQKAIGWKPTLTVLQPRTHSMSGSMLLSSAWKNTLRISCQTIKVLALFQATFSKRMRM</sequence>
<dbReference type="AlphaFoldDB" id="A0A1H1DSR0"/>
<accession>A0A1H1DSR0</accession>
<dbReference type="STRING" id="157910.SAMN05445850_1766"/>
<name>A0A1H1DSR0_9BURK</name>
<evidence type="ECO:0000313" key="2">
    <source>
        <dbReference type="Proteomes" id="UP000199365"/>
    </source>
</evidence>
<organism evidence="1 2">
    <name type="scientific">Paraburkholderia tuberum</name>
    <dbReference type="NCBI Taxonomy" id="157910"/>
    <lineage>
        <taxon>Bacteria</taxon>
        <taxon>Pseudomonadati</taxon>
        <taxon>Pseudomonadota</taxon>
        <taxon>Betaproteobacteria</taxon>
        <taxon>Burkholderiales</taxon>
        <taxon>Burkholderiaceae</taxon>
        <taxon>Paraburkholderia</taxon>
    </lineage>
</organism>
<evidence type="ECO:0000313" key="1">
    <source>
        <dbReference type="EMBL" id="SDQ79514.1"/>
    </source>
</evidence>
<proteinExistence type="predicted"/>
<dbReference type="EMBL" id="FNKX01000001">
    <property type="protein sequence ID" value="SDQ79514.1"/>
    <property type="molecule type" value="Genomic_DNA"/>
</dbReference>
<dbReference type="Proteomes" id="UP000199365">
    <property type="component" value="Unassembled WGS sequence"/>
</dbReference>
<reference evidence="2" key="1">
    <citation type="submission" date="2016-10" db="EMBL/GenBank/DDBJ databases">
        <authorList>
            <person name="Varghese N."/>
            <person name="Submissions S."/>
        </authorList>
    </citation>
    <scope>NUCLEOTIDE SEQUENCE [LARGE SCALE GENOMIC DNA]</scope>
    <source>
        <strain evidence="2">DUS833</strain>
    </source>
</reference>
<protein>
    <submittedName>
        <fullName evidence="1">Uncharacterized protein</fullName>
    </submittedName>
</protein>